<evidence type="ECO:0000256" key="4">
    <source>
        <dbReference type="ARBA" id="ARBA00022723"/>
    </source>
</evidence>
<feature type="domain" description="4Fe-4S Wbl-type" evidence="12">
    <location>
        <begin position="33"/>
        <end position="89"/>
    </location>
</feature>
<keyword evidence="4 11" id="KW-0479">Metal-binding</keyword>
<dbReference type="RefSeq" id="WP_266478101.1">
    <property type="nucleotide sequence ID" value="NZ_CP109208.1"/>
</dbReference>
<dbReference type="PANTHER" id="PTHR38839">
    <property type="entry name" value="TRANSCRIPTIONAL REGULATOR WHID-RELATED"/>
    <property type="match status" value="1"/>
</dbReference>
<keyword evidence="9 11" id="KW-1015">Disulfide bond</keyword>
<evidence type="ECO:0000256" key="6">
    <source>
        <dbReference type="ARBA" id="ARBA00023014"/>
    </source>
</evidence>
<feature type="binding site" evidence="11">
    <location>
        <position position="34"/>
    </location>
    <ligand>
        <name>[4Fe-4S] cluster</name>
        <dbReference type="ChEBI" id="CHEBI:49883"/>
    </ligand>
</feature>
<dbReference type="InterPro" id="IPR034768">
    <property type="entry name" value="4FE4S_WBL"/>
</dbReference>
<evidence type="ECO:0000256" key="7">
    <source>
        <dbReference type="ARBA" id="ARBA00023015"/>
    </source>
</evidence>
<keyword evidence="5 11" id="KW-0408">Iron</keyword>
<reference evidence="13" key="1">
    <citation type="submission" date="2022-10" db="EMBL/GenBank/DDBJ databases">
        <title>The complete genomes of actinobacterial strains from the NBC collection.</title>
        <authorList>
            <person name="Joergensen T.S."/>
            <person name="Alvarez Arevalo M."/>
            <person name="Sterndorff E.B."/>
            <person name="Faurdal D."/>
            <person name="Vuksanovic O."/>
            <person name="Mourched A.-S."/>
            <person name="Charusanti P."/>
            <person name="Shaw S."/>
            <person name="Blin K."/>
            <person name="Weber T."/>
        </authorList>
    </citation>
    <scope>NUCLEOTIDE SEQUENCE [LARGE SCALE GENOMIC DNA]</scope>
    <source>
        <strain evidence="13">NBC 01686</strain>
        <plasmid evidence="13">unnamed1</plasmid>
    </source>
</reference>
<keyword evidence="8 11" id="KW-0238">DNA-binding</keyword>
<protein>
    <recommendedName>
        <fullName evidence="11">Transcriptional regulator WhiB</fullName>
    </recommendedName>
</protein>
<feature type="binding site" evidence="11">
    <location>
        <position position="56"/>
    </location>
    <ligand>
        <name>[4Fe-4S] cluster</name>
        <dbReference type="ChEBI" id="CHEBI:49883"/>
    </ligand>
</feature>
<keyword evidence="13" id="KW-0614">Plasmid</keyword>
<evidence type="ECO:0000256" key="5">
    <source>
        <dbReference type="ARBA" id="ARBA00023004"/>
    </source>
</evidence>
<evidence type="ECO:0000256" key="1">
    <source>
        <dbReference type="ARBA" id="ARBA00004496"/>
    </source>
</evidence>
<organism evidence="13">
    <name type="scientific">Streptomyces althioticus</name>
    <dbReference type="NCBI Taxonomy" id="83380"/>
    <lineage>
        <taxon>Bacteria</taxon>
        <taxon>Bacillati</taxon>
        <taxon>Actinomycetota</taxon>
        <taxon>Actinomycetes</taxon>
        <taxon>Kitasatosporales</taxon>
        <taxon>Streptomycetaceae</taxon>
        <taxon>Streptomyces</taxon>
        <taxon>Streptomyces althioticus group</taxon>
    </lineage>
</organism>
<keyword evidence="10 11" id="KW-0804">Transcription</keyword>
<dbReference type="Pfam" id="PF02467">
    <property type="entry name" value="Whib"/>
    <property type="match status" value="1"/>
</dbReference>
<evidence type="ECO:0000256" key="9">
    <source>
        <dbReference type="ARBA" id="ARBA00023157"/>
    </source>
</evidence>
<comment type="similarity">
    <text evidence="2 11">Belongs to the WhiB family.</text>
</comment>
<keyword evidence="3 11" id="KW-0004">4Fe-4S</keyword>
<keyword evidence="11" id="KW-0963">Cytoplasm</keyword>
<dbReference type="EMBL" id="CP109208">
    <property type="protein sequence ID" value="WUU58567.1"/>
    <property type="molecule type" value="Genomic_DNA"/>
</dbReference>
<evidence type="ECO:0000256" key="3">
    <source>
        <dbReference type="ARBA" id="ARBA00022485"/>
    </source>
</evidence>
<comment type="PTM">
    <text evidence="11">The Fe-S cluster can be nitrosylated by nitric oxide (NO).</text>
</comment>
<feature type="binding site" evidence="11">
    <location>
        <position position="65"/>
    </location>
    <ligand>
        <name>[4Fe-4S] cluster</name>
        <dbReference type="ChEBI" id="CHEBI:49883"/>
    </ligand>
</feature>
<dbReference type="PROSITE" id="PS51674">
    <property type="entry name" value="4FE4S_WBL"/>
    <property type="match status" value="1"/>
</dbReference>
<evidence type="ECO:0000256" key="10">
    <source>
        <dbReference type="ARBA" id="ARBA00023163"/>
    </source>
</evidence>
<name>A0ABZ1YIV3_9ACTN</name>
<comment type="PTM">
    <text evidence="11">Upon Fe-S cluster removal intramolecular disulfide bonds are formed.</text>
</comment>
<keyword evidence="6 11" id="KW-0411">Iron-sulfur</keyword>
<proteinExistence type="inferred from homology"/>
<geneLocation type="plasmid" evidence="13">
    <name>unnamed1</name>
</geneLocation>
<feature type="binding site" evidence="11">
    <location>
        <position position="59"/>
    </location>
    <ligand>
        <name>[4Fe-4S] cluster</name>
        <dbReference type="ChEBI" id="CHEBI:49883"/>
    </ligand>
</feature>
<comment type="cofactor">
    <cofactor evidence="11">
        <name>[4Fe-4S] cluster</name>
        <dbReference type="ChEBI" id="CHEBI:49883"/>
    </cofactor>
    <text evidence="11">Binds 1 [4Fe-4S] cluster per subunit. Following nitrosylation of the [4Fe-4S] cluster binds 1 [4Fe-8(NO)] cluster per subunit.</text>
</comment>
<comment type="subcellular location">
    <subcellularLocation>
        <location evidence="1 11">Cytoplasm</location>
    </subcellularLocation>
</comment>
<evidence type="ECO:0000256" key="2">
    <source>
        <dbReference type="ARBA" id="ARBA00006597"/>
    </source>
</evidence>
<gene>
    <name evidence="11" type="primary">whiB</name>
    <name evidence="13" type="ORF">OIE82_35635</name>
</gene>
<evidence type="ECO:0000259" key="12">
    <source>
        <dbReference type="PROSITE" id="PS51674"/>
    </source>
</evidence>
<comment type="function">
    <text evidence="11">Acts as a transcriptional regulator. Probably redox-responsive. The apo- but not holo-form probably binds DNA.</text>
</comment>
<dbReference type="PANTHER" id="PTHR38839:SF7">
    <property type="entry name" value="TRANSCRIPTIONAL REGULATOR WHIB4"/>
    <property type="match status" value="1"/>
</dbReference>
<evidence type="ECO:0000313" key="13">
    <source>
        <dbReference type="EMBL" id="WUU58567.1"/>
    </source>
</evidence>
<evidence type="ECO:0000256" key="11">
    <source>
        <dbReference type="HAMAP-Rule" id="MF_01479"/>
    </source>
</evidence>
<dbReference type="HAMAP" id="MF_01479">
    <property type="entry name" value="WhiB"/>
    <property type="match status" value="1"/>
</dbReference>
<accession>A0ABZ1YIV3</accession>
<keyword evidence="7 11" id="KW-0805">Transcription regulation</keyword>
<sequence>MPAACSRGLAAGRIWGEDGTGVISDTDWGDRAVCRSADPDELFVEGAAQNRAKAVCTGCPVRTECLAYALDERIEHGVWGGMTERERRALLRRRPTVTSWWRLLETARLEHEQLAHGAAPVEDGIRVLHEAC</sequence>
<evidence type="ECO:0000256" key="8">
    <source>
        <dbReference type="ARBA" id="ARBA00023125"/>
    </source>
</evidence>
<dbReference type="InterPro" id="IPR003482">
    <property type="entry name" value="Whib"/>
</dbReference>